<name>A0AAD9EYY6_DISEL</name>
<reference evidence="1" key="1">
    <citation type="submission" date="2023-04" db="EMBL/GenBank/DDBJ databases">
        <title>Chromosome-level genome of Chaenocephalus aceratus.</title>
        <authorList>
            <person name="Park H."/>
        </authorList>
    </citation>
    <scope>NUCLEOTIDE SEQUENCE</scope>
    <source>
        <strain evidence="1">DE</strain>
        <tissue evidence="1">Muscle</tissue>
    </source>
</reference>
<gene>
    <name evidence="1" type="ORF">KUDE01_027353</name>
</gene>
<evidence type="ECO:0000313" key="1">
    <source>
        <dbReference type="EMBL" id="KAK1879230.1"/>
    </source>
</evidence>
<comment type="caution">
    <text evidence="1">The sequence shown here is derived from an EMBL/GenBank/DDBJ whole genome shotgun (WGS) entry which is preliminary data.</text>
</comment>
<evidence type="ECO:0000313" key="2">
    <source>
        <dbReference type="Proteomes" id="UP001228049"/>
    </source>
</evidence>
<protein>
    <submittedName>
        <fullName evidence="1">Aquaporin FA-CHIP</fullName>
    </submittedName>
</protein>
<organism evidence="1 2">
    <name type="scientific">Dissostichus eleginoides</name>
    <name type="common">Patagonian toothfish</name>
    <name type="synonym">Dissostichus amissus</name>
    <dbReference type="NCBI Taxonomy" id="100907"/>
    <lineage>
        <taxon>Eukaryota</taxon>
        <taxon>Metazoa</taxon>
        <taxon>Chordata</taxon>
        <taxon>Craniata</taxon>
        <taxon>Vertebrata</taxon>
        <taxon>Euteleostomi</taxon>
        <taxon>Actinopterygii</taxon>
        <taxon>Neopterygii</taxon>
        <taxon>Teleostei</taxon>
        <taxon>Neoteleostei</taxon>
        <taxon>Acanthomorphata</taxon>
        <taxon>Eupercaria</taxon>
        <taxon>Perciformes</taxon>
        <taxon>Notothenioidei</taxon>
        <taxon>Nototheniidae</taxon>
        <taxon>Dissostichus</taxon>
    </lineage>
</organism>
<dbReference type="AlphaFoldDB" id="A0AAD9EYY6"/>
<accession>A0AAD9EYY6</accession>
<dbReference type="EMBL" id="JASDAP010000026">
    <property type="protein sequence ID" value="KAK1879230.1"/>
    <property type="molecule type" value="Genomic_DNA"/>
</dbReference>
<sequence>MIMFIFIGLSAAIGDRNNSDPDQEIKLDGISPLQGFGVEFLLTLQLFLCVITDKRRDVGGLHLLRSACL</sequence>
<proteinExistence type="predicted"/>
<keyword evidence="2" id="KW-1185">Reference proteome</keyword>
<dbReference type="Proteomes" id="UP001228049">
    <property type="component" value="Unassembled WGS sequence"/>
</dbReference>